<dbReference type="EMBL" id="CH991551">
    <property type="protein sequence ID" value="EDQ89288.1"/>
    <property type="molecule type" value="Genomic_DNA"/>
</dbReference>
<dbReference type="PANTHER" id="PTHR45960">
    <property type="entry name" value="GRB2-ASSOCIATED-BINDING PROTEIN"/>
    <property type="match status" value="1"/>
</dbReference>
<dbReference type="Gene3D" id="2.30.29.30">
    <property type="entry name" value="Pleckstrin-homology domain (PH domain)/Phosphotyrosine-binding domain (PTB)"/>
    <property type="match status" value="1"/>
</dbReference>
<proteinExistence type="predicted"/>
<feature type="region of interest" description="Disordered" evidence="1">
    <location>
        <begin position="177"/>
        <end position="206"/>
    </location>
</feature>
<keyword evidence="3" id="KW-1185">Reference proteome</keyword>
<evidence type="ECO:0000256" key="1">
    <source>
        <dbReference type="SAM" id="MobiDB-lite"/>
    </source>
</evidence>
<feature type="non-terminal residue" evidence="2">
    <location>
        <position position="622"/>
    </location>
</feature>
<dbReference type="KEGG" id="mbr:MONBRDRAFT_8350"/>
<dbReference type="PANTHER" id="PTHR45960:SF2">
    <property type="entry name" value="PROTEIN DAUGHTER OF SEVENLESS"/>
    <property type="match status" value="1"/>
</dbReference>
<sequence>MAAPGEARSEAPASPPPSQELGREASREGDDLMSDDVKVAEGYLVKSPPIQNLASPNFRRWRQRYFVLWANSKRLEYFSDASQKHLKGVIDLNRCWQIKDSVQHPKFTNVFWEVCRHPVAKTEFVHVDVRKQRSISHGILDSTFEAPSSAPLPRPLRATNPPQGVAAAARLRAHQNVAPAVPDRPLPGRTSAPRPTSKPIDEGEEEVVYRANTVPSVRSSICSTGGVPSATTPPQTTPLLLFPCVSPSGQRGWLRLDPVQLCLLDGNCKLVRQVWPLQSIVAHSQVGNHFQLEARGEAHVAFHLIDDGRNVSTYLDSILANTNPSPAPAQIQVCLIGITLTMLIEICLLGSLRHGRTLMPFGASCIPAPCTPFPPMASMQSPVVAAAAAARQSRILPGRQNTLSSRRSNSIRSQVSEDLPPHEEYAVLEFGPRRRAAPHPIREFSSDSSDQDSDADALPPPIPRRQQNMSLTAPNAPVAHAAPDIEAGEDKRVRLLRAASQEETSSDEMLDANPVADITNEPETQVKQLDRVQYVEVDQLKTLALAKALEGQTNTIGTRETRHGATAPPVRLQRPSMKSGTSVMDHEYEKARQLAREVTVEMHSGTGFVSSLLQELDELVDE</sequence>
<feature type="compositionally biased region" description="Polar residues" evidence="1">
    <location>
        <begin position="399"/>
        <end position="416"/>
    </location>
</feature>
<dbReference type="InterPro" id="IPR011993">
    <property type="entry name" value="PH-like_dom_sf"/>
</dbReference>
<feature type="region of interest" description="Disordered" evidence="1">
    <location>
        <begin position="555"/>
        <end position="584"/>
    </location>
</feature>
<dbReference type="InterPro" id="IPR046355">
    <property type="entry name" value="Gab1-4-like"/>
</dbReference>
<feature type="region of interest" description="Disordered" evidence="1">
    <location>
        <begin position="439"/>
        <end position="468"/>
    </location>
</feature>
<dbReference type="RefSeq" id="XP_001745864.1">
    <property type="nucleotide sequence ID" value="XM_001745812.1"/>
</dbReference>
<accession>A9UZT3</accession>
<gene>
    <name evidence="2" type="ORF">MONBRDRAFT_8350</name>
</gene>
<dbReference type="GO" id="GO:0007165">
    <property type="term" value="P:signal transduction"/>
    <property type="evidence" value="ECO:0000318"/>
    <property type="project" value="GO_Central"/>
</dbReference>
<dbReference type="Proteomes" id="UP000001357">
    <property type="component" value="Unassembled WGS sequence"/>
</dbReference>
<protein>
    <recommendedName>
        <fullName evidence="4">PH domain-containing protein</fullName>
    </recommendedName>
</protein>
<feature type="compositionally biased region" description="Low complexity" evidence="1">
    <location>
        <begin position="1"/>
        <end position="12"/>
    </location>
</feature>
<dbReference type="GeneID" id="5891185"/>
<reference evidence="2 3" key="1">
    <citation type="journal article" date="2008" name="Nature">
        <title>The genome of the choanoflagellate Monosiga brevicollis and the origin of metazoans.</title>
        <authorList>
            <consortium name="JGI Sequencing"/>
            <person name="King N."/>
            <person name="Westbrook M.J."/>
            <person name="Young S.L."/>
            <person name="Kuo A."/>
            <person name="Abedin M."/>
            <person name="Chapman J."/>
            <person name="Fairclough S."/>
            <person name="Hellsten U."/>
            <person name="Isogai Y."/>
            <person name="Letunic I."/>
            <person name="Marr M."/>
            <person name="Pincus D."/>
            <person name="Putnam N."/>
            <person name="Rokas A."/>
            <person name="Wright K.J."/>
            <person name="Zuzow R."/>
            <person name="Dirks W."/>
            <person name="Good M."/>
            <person name="Goodstein D."/>
            <person name="Lemons D."/>
            <person name="Li W."/>
            <person name="Lyons J.B."/>
            <person name="Morris A."/>
            <person name="Nichols S."/>
            <person name="Richter D.J."/>
            <person name="Salamov A."/>
            <person name="Bork P."/>
            <person name="Lim W.A."/>
            <person name="Manning G."/>
            <person name="Miller W.T."/>
            <person name="McGinnis W."/>
            <person name="Shapiro H."/>
            <person name="Tjian R."/>
            <person name="Grigoriev I.V."/>
            <person name="Rokhsar D."/>
        </authorList>
    </citation>
    <scope>NUCLEOTIDE SEQUENCE [LARGE SCALE GENOMIC DNA]</scope>
    <source>
        <strain evidence="3">MX1 / ATCC 50154</strain>
    </source>
</reference>
<evidence type="ECO:0000313" key="2">
    <source>
        <dbReference type="EMBL" id="EDQ89288.1"/>
    </source>
</evidence>
<dbReference type="GO" id="GO:0005737">
    <property type="term" value="C:cytoplasm"/>
    <property type="evidence" value="ECO:0000318"/>
    <property type="project" value="GO_Central"/>
</dbReference>
<dbReference type="InParanoid" id="A9UZT3"/>
<evidence type="ECO:0000313" key="3">
    <source>
        <dbReference type="Proteomes" id="UP000001357"/>
    </source>
</evidence>
<feature type="region of interest" description="Disordered" evidence="1">
    <location>
        <begin position="1"/>
        <end position="32"/>
    </location>
</feature>
<dbReference type="SUPFAM" id="SSF50729">
    <property type="entry name" value="PH domain-like"/>
    <property type="match status" value="1"/>
</dbReference>
<dbReference type="GO" id="GO:0035591">
    <property type="term" value="F:signaling adaptor activity"/>
    <property type="evidence" value="ECO:0000318"/>
    <property type="project" value="GO_Central"/>
</dbReference>
<evidence type="ECO:0008006" key="4">
    <source>
        <dbReference type="Google" id="ProtNLM"/>
    </source>
</evidence>
<organism evidence="2 3">
    <name type="scientific">Monosiga brevicollis</name>
    <name type="common">Choanoflagellate</name>
    <dbReference type="NCBI Taxonomy" id="81824"/>
    <lineage>
        <taxon>Eukaryota</taxon>
        <taxon>Choanoflagellata</taxon>
        <taxon>Craspedida</taxon>
        <taxon>Salpingoecidae</taxon>
        <taxon>Monosiga</taxon>
    </lineage>
</organism>
<dbReference type="AlphaFoldDB" id="A9UZT3"/>
<feature type="region of interest" description="Disordered" evidence="1">
    <location>
        <begin position="396"/>
        <end position="423"/>
    </location>
</feature>
<feature type="compositionally biased region" description="Basic and acidic residues" evidence="1">
    <location>
        <begin position="21"/>
        <end position="32"/>
    </location>
</feature>
<name>A9UZT3_MONBE</name>